<keyword evidence="3" id="KW-1003">Cell membrane</keyword>
<organism evidence="9 10">
    <name type="scientific">Roseibium aggregatum</name>
    <dbReference type="NCBI Taxonomy" id="187304"/>
    <lineage>
        <taxon>Bacteria</taxon>
        <taxon>Pseudomonadati</taxon>
        <taxon>Pseudomonadota</taxon>
        <taxon>Alphaproteobacteria</taxon>
        <taxon>Hyphomicrobiales</taxon>
        <taxon>Stappiaceae</taxon>
        <taxon>Roseibium</taxon>
    </lineage>
</organism>
<evidence type="ECO:0000256" key="1">
    <source>
        <dbReference type="ARBA" id="ARBA00004651"/>
    </source>
</evidence>
<dbReference type="InterPro" id="IPR035906">
    <property type="entry name" value="MetI-like_sf"/>
</dbReference>
<gene>
    <name evidence="9" type="ORF">HK439_21290</name>
</gene>
<dbReference type="GO" id="GO:0005886">
    <property type="term" value="C:plasma membrane"/>
    <property type="evidence" value="ECO:0007669"/>
    <property type="project" value="UniProtKB-SubCell"/>
</dbReference>
<dbReference type="PANTHER" id="PTHR30193:SF37">
    <property type="entry name" value="INNER MEMBRANE ABC TRANSPORTER PERMEASE PROTEIN YCJO"/>
    <property type="match status" value="1"/>
</dbReference>
<feature type="domain" description="ABC transmembrane type-1" evidence="8">
    <location>
        <begin position="75"/>
        <end position="288"/>
    </location>
</feature>
<comment type="subcellular location">
    <subcellularLocation>
        <location evidence="1 7">Cell membrane</location>
        <topology evidence="1 7">Multi-pass membrane protein</topology>
    </subcellularLocation>
</comment>
<evidence type="ECO:0000256" key="2">
    <source>
        <dbReference type="ARBA" id="ARBA00022448"/>
    </source>
</evidence>
<evidence type="ECO:0000313" key="10">
    <source>
        <dbReference type="Proteomes" id="UP000598467"/>
    </source>
</evidence>
<dbReference type="InterPro" id="IPR000515">
    <property type="entry name" value="MetI-like"/>
</dbReference>
<evidence type="ECO:0000259" key="8">
    <source>
        <dbReference type="PROSITE" id="PS50928"/>
    </source>
</evidence>
<dbReference type="InterPro" id="IPR051393">
    <property type="entry name" value="ABC_transporter_permease"/>
</dbReference>
<keyword evidence="2 7" id="KW-0813">Transport</keyword>
<reference evidence="9" key="1">
    <citation type="submission" date="2020-05" db="EMBL/GenBank/DDBJ databases">
        <title>Identification of trans-AT polyketide cluster in two marine bacteria, producers of a novel glutaramide-containing polyketide sesbanimide D and analogs.</title>
        <authorList>
            <person name="Kacar D."/>
            <person name="Rodriguez P."/>
            <person name="Canedo L."/>
            <person name="Gonzalez E."/>
            <person name="Galan B."/>
            <person name="De La Calle F."/>
            <person name="Garcia J.L."/>
        </authorList>
    </citation>
    <scope>NUCLEOTIDE SEQUENCE</scope>
    <source>
        <strain evidence="9">PHM038</strain>
    </source>
</reference>
<evidence type="ECO:0000256" key="5">
    <source>
        <dbReference type="ARBA" id="ARBA00022989"/>
    </source>
</evidence>
<comment type="caution">
    <text evidence="9">The sequence shown here is derived from an EMBL/GenBank/DDBJ whole genome shotgun (WGS) entry which is preliminary data.</text>
</comment>
<dbReference type="SUPFAM" id="SSF161098">
    <property type="entry name" value="MetI-like"/>
    <property type="match status" value="1"/>
</dbReference>
<dbReference type="AlphaFoldDB" id="A0A926P2F6"/>
<dbReference type="PANTHER" id="PTHR30193">
    <property type="entry name" value="ABC TRANSPORTER PERMEASE PROTEIN"/>
    <property type="match status" value="1"/>
</dbReference>
<keyword evidence="6 7" id="KW-0472">Membrane</keyword>
<feature type="transmembrane region" description="Helical" evidence="7">
    <location>
        <begin position="208"/>
        <end position="232"/>
    </location>
</feature>
<proteinExistence type="inferred from homology"/>
<feature type="transmembrane region" description="Helical" evidence="7">
    <location>
        <begin position="112"/>
        <end position="132"/>
    </location>
</feature>
<feature type="transmembrane region" description="Helical" evidence="7">
    <location>
        <begin position="267"/>
        <end position="287"/>
    </location>
</feature>
<comment type="similarity">
    <text evidence="7">Belongs to the binding-protein-dependent transport system permease family.</text>
</comment>
<feature type="transmembrane region" description="Helical" evidence="7">
    <location>
        <begin position="16"/>
        <end position="42"/>
    </location>
</feature>
<dbReference type="Gene3D" id="1.10.3720.10">
    <property type="entry name" value="MetI-like"/>
    <property type="match status" value="1"/>
</dbReference>
<evidence type="ECO:0000256" key="6">
    <source>
        <dbReference type="ARBA" id="ARBA00023136"/>
    </source>
</evidence>
<feature type="transmembrane region" description="Helical" evidence="7">
    <location>
        <begin position="79"/>
        <end position="100"/>
    </location>
</feature>
<evidence type="ECO:0000256" key="4">
    <source>
        <dbReference type="ARBA" id="ARBA00022692"/>
    </source>
</evidence>
<sequence>MSPTALPRQEGGRRRLAYLLSAPASVLILLIYVLPIVAVFVISFTDYSLVYDGFDFVGLDNYKQMFTDEHFAEALKNTLIYAAIFIPGAFFLPLVLAIAIQRRRRFRSILEVLYFMPVTSTLTAMTLVWRALLDGNQGAINNMLVGLGLDKVNWLGDGDIVLISIAMVSIWGIIGFNMVLFLAGLTVIPQNLYEAASIDGADHPLDRFFQVTWPLLAPTSLFVSVNTLVTAFKLFDTVAVLTHGGPDRASEVYLYLAYLEGFENFNMAYACALSLVFLVVLFLVAWLQTRLGDRRRTQA</sequence>
<name>A0A926P2F6_9HYPH</name>
<keyword evidence="5 7" id="KW-1133">Transmembrane helix</keyword>
<evidence type="ECO:0000256" key="7">
    <source>
        <dbReference type="RuleBase" id="RU363032"/>
    </source>
</evidence>
<feature type="transmembrane region" description="Helical" evidence="7">
    <location>
        <begin position="160"/>
        <end position="188"/>
    </location>
</feature>
<evidence type="ECO:0000313" key="9">
    <source>
        <dbReference type="EMBL" id="MBD1548806.1"/>
    </source>
</evidence>
<evidence type="ECO:0000256" key="3">
    <source>
        <dbReference type="ARBA" id="ARBA00022475"/>
    </source>
</evidence>
<dbReference type="RefSeq" id="WP_190293492.1">
    <property type="nucleotide sequence ID" value="NZ_JABFCZ010000026.1"/>
</dbReference>
<accession>A0A926P2F6</accession>
<dbReference type="EMBL" id="JABFCZ010000026">
    <property type="protein sequence ID" value="MBD1548806.1"/>
    <property type="molecule type" value="Genomic_DNA"/>
</dbReference>
<dbReference type="GO" id="GO:0055085">
    <property type="term" value="P:transmembrane transport"/>
    <property type="evidence" value="ECO:0007669"/>
    <property type="project" value="InterPro"/>
</dbReference>
<dbReference type="CDD" id="cd06261">
    <property type="entry name" value="TM_PBP2"/>
    <property type="match status" value="1"/>
</dbReference>
<dbReference type="Pfam" id="PF00528">
    <property type="entry name" value="BPD_transp_1"/>
    <property type="match status" value="1"/>
</dbReference>
<protein>
    <submittedName>
        <fullName evidence="9">Sugar ABC transporter permease</fullName>
    </submittedName>
</protein>
<dbReference type="PROSITE" id="PS50928">
    <property type="entry name" value="ABC_TM1"/>
    <property type="match status" value="1"/>
</dbReference>
<keyword evidence="4 7" id="KW-0812">Transmembrane</keyword>
<dbReference type="Proteomes" id="UP000598467">
    <property type="component" value="Unassembled WGS sequence"/>
</dbReference>